<reference evidence="3" key="1">
    <citation type="submission" date="2017-02" db="EMBL/GenBank/DDBJ databases">
        <authorList>
            <person name="Varghese N."/>
            <person name="Submissions S."/>
        </authorList>
    </citation>
    <scope>NUCLEOTIDE SEQUENCE [LARGE SCALE GENOMIC DNA]</scope>
    <source>
        <strain evidence="3">9H-4</strain>
    </source>
</reference>
<dbReference type="Pfam" id="PF13399">
    <property type="entry name" value="LytR_C"/>
    <property type="match status" value="1"/>
</dbReference>
<dbReference type="RefSeq" id="WP_078699508.1">
    <property type="nucleotide sequence ID" value="NZ_LT796768.1"/>
</dbReference>
<dbReference type="AlphaFoldDB" id="A0A1T4YY29"/>
<evidence type="ECO:0000313" key="3">
    <source>
        <dbReference type="Proteomes" id="UP000191040"/>
    </source>
</evidence>
<evidence type="ECO:0000259" key="1">
    <source>
        <dbReference type="Pfam" id="PF13399"/>
    </source>
</evidence>
<accession>A0A1T4YY29</accession>
<evidence type="ECO:0000313" key="2">
    <source>
        <dbReference type="EMBL" id="SKB06699.1"/>
    </source>
</evidence>
<feature type="domain" description="LytR/CpsA/Psr regulator C-terminal" evidence="1">
    <location>
        <begin position="57"/>
        <end position="144"/>
    </location>
</feature>
<sequence length="170" mass="17801">MSKAVERLVVAATAGVFVAGTALGVNLAFSKPEPVAAEPTCEVKTVATGEVLSSNLVMVHVYNASQRAGIANRVKINLERRGFLGGVAQNNPGQLKAKNVIVLTSDPTDPRAKLVARQFKGKVIFKGADFETEDGISVLIGPDYAGLKKASTKLKAGRDVSVCVPTITLP</sequence>
<dbReference type="Gene3D" id="3.30.70.2390">
    <property type="match status" value="1"/>
</dbReference>
<dbReference type="Proteomes" id="UP000191040">
    <property type="component" value="Chromosome I"/>
</dbReference>
<dbReference type="EMBL" id="LT796768">
    <property type="protein sequence ID" value="SKB06699.1"/>
    <property type="molecule type" value="Genomic_DNA"/>
</dbReference>
<name>A0A1T4YY29_9ACTN</name>
<dbReference type="STRING" id="1736691.SAMN06295964_1420"/>
<organism evidence="2 3">
    <name type="scientific">Aeromicrobium choanae</name>
    <dbReference type="NCBI Taxonomy" id="1736691"/>
    <lineage>
        <taxon>Bacteria</taxon>
        <taxon>Bacillati</taxon>
        <taxon>Actinomycetota</taxon>
        <taxon>Actinomycetes</taxon>
        <taxon>Propionibacteriales</taxon>
        <taxon>Nocardioidaceae</taxon>
        <taxon>Aeromicrobium</taxon>
    </lineage>
</organism>
<dbReference type="OrthoDB" id="3745651at2"/>
<gene>
    <name evidence="2" type="ORF">SAMN06295964_1420</name>
</gene>
<dbReference type="InterPro" id="IPR027381">
    <property type="entry name" value="LytR/CpsA/Psr_C"/>
</dbReference>
<protein>
    <submittedName>
        <fullName evidence="2">LytR cell envelope-related transcriptional attenuator</fullName>
    </submittedName>
</protein>
<keyword evidence="3" id="KW-1185">Reference proteome</keyword>
<proteinExistence type="predicted"/>